<dbReference type="Gene3D" id="3.30.70.100">
    <property type="match status" value="2"/>
</dbReference>
<dbReference type="AlphaFoldDB" id="A0AB34KQ14"/>
<proteinExistence type="predicted"/>
<dbReference type="InterPro" id="IPR011008">
    <property type="entry name" value="Dimeric_a/b-barrel"/>
</dbReference>
<dbReference type="PANTHER" id="PTHR42052">
    <property type="entry name" value="ABM DOMAIN-CONTAINING PROTEIN"/>
    <property type="match status" value="1"/>
</dbReference>
<name>A0AB34KQ14_9PEZI</name>
<reference evidence="2 3" key="1">
    <citation type="journal article" date="2020" name="Microbiol. Resour. Announc.">
        <title>Draft Genome Sequence of a Cladosporium Species Isolated from the Mesophotic Ascidian Didemnum maculosum.</title>
        <authorList>
            <person name="Gioti A."/>
            <person name="Siaperas R."/>
            <person name="Nikolaivits E."/>
            <person name="Le Goff G."/>
            <person name="Ouazzani J."/>
            <person name="Kotoulas G."/>
            <person name="Topakas E."/>
        </authorList>
    </citation>
    <scope>NUCLEOTIDE SEQUENCE [LARGE SCALE GENOMIC DNA]</scope>
    <source>
        <strain evidence="2 3">TM138-S3</strain>
    </source>
</reference>
<evidence type="ECO:0000259" key="1">
    <source>
        <dbReference type="Pfam" id="PF03992"/>
    </source>
</evidence>
<dbReference type="GeneID" id="96005752"/>
<dbReference type="RefSeq" id="XP_069230244.1">
    <property type="nucleotide sequence ID" value="XM_069372914.1"/>
</dbReference>
<keyword evidence="3" id="KW-1185">Reference proteome</keyword>
<sequence>MPTTEIALIPLIPGTPIGDPSHSSAAALKDIMTTLHEQPGLQQVHFGTQVENPDMLQMMIDWDSRQRHENFMASPAYKPFLDTFGTIMSGSPQLSHVDLQPSASEAAKAISAPVTEVATFYFDGEPNADWLDNAAKAREWLVKEAGESLGAAFGITHEVVEYKGVKGKAAVLVAGWSSKEAHVEFRGTETFKENIPLLRGDSKAIEMHHVVLMHAVR</sequence>
<gene>
    <name evidence="2" type="ORF">WHR41_04308</name>
</gene>
<evidence type="ECO:0000313" key="3">
    <source>
        <dbReference type="Proteomes" id="UP000803884"/>
    </source>
</evidence>
<dbReference type="SUPFAM" id="SSF54909">
    <property type="entry name" value="Dimeric alpha+beta barrel"/>
    <property type="match status" value="1"/>
</dbReference>
<feature type="domain" description="ABM" evidence="1">
    <location>
        <begin position="26"/>
        <end position="80"/>
    </location>
</feature>
<organism evidence="2 3">
    <name type="scientific">Cladosporium halotolerans</name>
    <dbReference type="NCBI Taxonomy" id="1052096"/>
    <lineage>
        <taxon>Eukaryota</taxon>
        <taxon>Fungi</taxon>
        <taxon>Dikarya</taxon>
        <taxon>Ascomycota</taxon>
        <taxon>Pezizomycotina</taxon>
        <taxon>Dothideomycetes</taxon>
        <taxon>Dothideomycetidae</taxon>
        <taxon>Cladosporiales</taxon>
        <taxon>Cladosporiaceae</taxon>
        <taxon>Cladosporium</taxon>
    </lineage>
</organism>
<accession>A0AB34KQ14</accession>
<dbReference type="Proteomes" id="UP000803884">
    <property type="component" value="Unassembled WGS sequence"/>
</dbReference>
<evidence type="ECO:0000313" key="2">
    <source>
        <dbReference type="EMBL" id="KAL1587139.1"/>
    </source>
</evidence>
<dbReference type="PANTHER" id="PTHR42052:SF1">
    <property type="entry name" value="ABM DOMAIN-CONTAINING PROTEIN"/>
    <property type="match status" value="1"/>
</dbReference>
<comment type="caution">
    <text evidence="2">The sequence shown here is derived from an EMBL/GenBank/DDBJ whole genome shotgun (WGS) entry which is preliminary data.</text>
</comment>
<dbReference type="Pfam" id="PF03992">
    <property type="entry name" value="ABM"/>
    <property type="match status" value="1"/>
</dbReference>
<dbReference type="InterPro" id="IPR007138">
    <property type="entry name" value="ABM_dom"/>
</dbReference>
<protein>
    <recommendedName>
        <fullName evidence="1">ABM domain-containing protein</fullName>
    </recommendedName>
</protein>
<dbReference type="EMBL" id="JAAQHG020000011">
    <property type="protein sequence ID" value="KAL1587139.1"/>
    <property type="molecule type" value="Genomic_DNA"/>
</dbReference>